<comment type="catalytic activity">
    <reaction evidence="10">
        <text>pyranose + acceptor = pyranos-2-ulose + reduced acceptor.</text>
        <dbReference type="EC" id="1.1.99.29"/>
    </reaction>
</comment>
<feature type="domain" description="Glucose-methanol-choline oxidoreductase N-terminal" evidence="18">
    <location>
        <begin position="37"/>
        <end position="344"/>
    </location>
</feature>
<dbReference type="OrthoDB" id="269227at2759"/>
<dbReference type="InterPro" id="IPR012132">
    <property type="entry name" value="GMC_OxRdtase"/>
</dbReference>
<dbReference type="SUPFAM" id="SSF54373">
    <property type="entry name" value="FAD-linked reductases, C-terminal domain"/>
    <property type="match status" value="1"/>
</dbReference>
<dbReference type="PANTHER" id="PTHR11552:SF147">
    <property type="entry name" value="CHOLINE DEHYDROGENASE, MITOCHONDRIAL"/>
    <property type="match status" value="1"/>
</dbReference>
<evidence type="ECO:0000256" key="11">
    <source>
        <dbReference type="ARBA" id="ARBA00034010"/>
    </source>
</evidence>
<dbReference type="GO" id="GO:0050660">
    <property type="term" value="F:flavin adenine dinucleotide binding"/>
    <property type="evidence" value="ECO:0007669"/>
    <property type="project" value="InterPro"/>
</dbReference>
<keyword evidence="7" id="KW-0285">Flavoprotein</keyword>
<comment type="similarity">
    <text evidence="3">Belongs to the GMC oxidoreductase family.</text>
</comment>
<comment type="subunit">
    <text evidence="4">Monomer.</text>
</comment>
<feature type="active site" description="Proton donor" evidence="15">
    <location>
        <position position="511"/>
    </location>
</feature>
<dbReference type="Gene3D" id="3.30.560.10">
    <property type="entry name" value="Glucose Oxidase, domain 3"/>
    <property type="match status" value="2"/>
</dbReference>
<comment type="cofactor">
    <cofactor evidence="1 16">
        <name>FAD</name>
        <dbReference type="ChEBI" id="CHEBI:57692"/>
    </cofactor>
</comment>
<dbReference type="EMBL" id="ML210206">
    <property type="protein sequence ID" value="TFK24117.1"/>
    <property type="molecule type" value="Genomic_DNA"/>
</dbReference>
<evidence type="ECO:0000256" key="14">
    <source>
        <dbReference type="ARBA" id="ARBA00034059"/>
    </source>
</evidence>
<name>A0A5C3KUW8_COPMA</name>
<evidence type="ECO:0000256" key="17">
    <source>
        <dbReference type="SAM" id="SignalP"/>
    </source>
</evidence>
<dbReference type="SUPFAM" id="SSF51905">
    <property type="entry name" value="FAD/NAD(P)-binding domain"/>
    <property type="match status" value="1"/>
</dbReference>
<dbReference type="InterPro" id="IPR036188">
    <property type="entry name" value="FAD/NAD-bd_sf"/>
</dbReference>
<dbReference type="GO" id="GO:0033718">
    <property type="term" value="F:pyranose dehydrogenase (acceptor) activity"/>
    <property type="evidence" value="ECO:0007669"/>
    <property type="project" value="UniProtKB-EC"/>
</dbReference>
<protein>
    <recommendedName>
        <fullName evidence="5">pyranose dehydrogenase (acceptor)</fullName>
        <ecNumber evidence="5">1.1.99.29</ecNumber>
    </recommendedName>
</protein>
<evidence type="ECO:0000256" key="13">
    <source>
        <dbReference type="ARBA" id="ARBA00034050"/>
    </source>
</evidence>
<evidence type="ECO:0000256" key="6">
    <source>
        <dbReference type="ARBA" id="ARBA00022525"/>
    </source>
</evidence>
<organism evidence="20 21">
    <name type="scientific">Coprinopsis marcescibilis</name>
    <name type="common">Agaric fungus</name>
    <name type="synonym">Psathyrella marcescibilis</name>
    <dbReference type="NCBI Taxonomy" id="230819"/>
    <lineage>
        <taxon>Eukaryota</taxon>
        <taxon>Fungi</taxon>
        <taxon>Dikarya</taxon>
        <taxon>Basidiomycota</taxon>
        <taxon>Agaricomycotina</taxon>
        <taxon>Agaricomycetes</taxon>
        <taxon>Agaricomycetidae</taxon>
        <taxon>Agaricales</taxon>
        <taxon>Agaricineae</taxon>
        <taxon>Psathyrellaceae</taxon>
        <taxon>Coprinopsis</taxon>
    </lineage>
</organism>
<comment type="catalytic activity">
    <reaction evidence="13">
        <text>a pyranoside + acceptor = a pyranosid-3-ulose + reduced acceptor.</text>
        <dbReference type="EC" id="1.1.99.29"/>
    </reaction>
</comment>
<dbReference type="AlphaFoldDB" id="A0A5C3KUW8"/>
<feature type="chain" id="PRO_5022919241" description="pyranose dehydrogenase (acceptor)" evidence="17">
    <location>
        <begin position="24"/>
        <end position="576"/>
    </location>
</feature>
<evidence type="ECO:0000256" key="16">
    <source>
        <dbReference type="PIRSR" id="PIRSR000137-2"/>
    </source>
</evidence>
<dbReference type="Pfam" id="PF00732">
    <property type="entry name" value="GMC_oxred_N"/>
    <property type="match status" value="1"/>
</dbReference>
<feature type="signal peptide" evidence="17">
    <location>
        <begin position="1"/>
        <end position="23"/>
    </location>
</feature>
<evidence type="ECO:0000256" key="3">
    <source>
        <dbReference type="ARBA" id="ARBA00010790"/>
    </source>
</evidence>
<reference evidence="20 21" key="1">
    <citation type="journal article" date="2019" name="Nat. Ecol. Evol.">
        <title>Megaphylogeny resolves global patterns of mushroom evolution.</title>
        <authorList>
            <person name="Varga T."/>
            <person name="Krizsan K."/>
            <person name="Foldi C."/>
            <person name="Dima B."/>
            <person name="Sanchez-Garcia M."/>
            <person name="Sanchez-Ramirez S."/>
            <person name="Szollosi G.J."/>
            <person name="Szarkandi J.G."/>
            <person name="Papp V."/>
            <person name="Albert L."/>
            <person name="Andreopoulos W."/>
            <person name="Angelini C."/>
            <person name="Antonin V."/>
            <person name="Barry K.W."/>
            <person name="Bougher N.L."/>
            <person name="Buchanan P."/>
            <person name="Buyck B."/>
            <person name="Bense V."/>
            <person name="Catcheside P."/>
            <person name="Chovatia M."/>
            <person name="Cooper J."/>
            <person name="Damon W."/>
            <person name="Desjardin D."/>
            <person name="Finy P."/>
            <person name="Geml J."/>
            <person name="Haridas S."/>
            <person name="Hughes K."/>
            <person name="Justo A."/>
            <person name="Karasinski D."/>
            <person name="Kautmanova I."/>
            <person name="Kiss B."/>
            <person name="Kocsube S."/>
            <person name="Kotiranta H."/>
            <person name="LaButti K.M."/>
            <person name="Lechner B.E."/>
            <person name="Liimatainen K."/>
            <person name="Lipzen A."/>
            <person name="Lukacs Z."/>
            <person name="Mihaltcheva S."/>
            <person name="Morgado L.N."/>
            <person name="Niskanen T."/>
            <person name="Noordeloos M.E."/>
            <person name="Ohm R.A."/>
            <person name="Ortiz-Santana B."/>
            <person name="Ovrebo C."/>
            <person name="Racz N."/>
            <person name="Riley R."/>
            <person name="Savchenko A."/>
            <person name="Shiryaev A."/>
            <person name="Soop K."/>
            <person name="Spirin V."/>
            <person name="Szebenyi C."/>
            <person name="Tomsovsky M."/>
            <person name="Tulloss R.E."/>
            <person name="Uehling J."/>
            <person name="Grigoriev I.V."/>
            <person name="Vagvolgyi C."/>
            <person name="Papp T."/>
            <person name="Martin F.M."/>
            <person name="Miettinen O."/>
            <person name="Hibbett D.S."/>
            <person name="Nagy L.G."/>
        </authorList>
    </citation>
    <scope>NUCLEOTIDE SEQUENCE [LARGE SCALE GENOMIC DNA]</scope>
    <source>
        <strain evidence="20 21">CBS 121175</strain>
    </source>
</reference>
<evidence type="ECO:0000256" key="12">
    <source>
        <dbReference type="ARBA" id="ARBA00034029"/>
    </source>
</evidence>
<feature type="binding site" evidence="16">
    <location>
        <position position="254"/>
    </location>
    <ligand>
        <name>FAD</name>
        <dbReference type="ChEBI" id="CHEBI:57692"/>
    </ligand>
</feature>
<dbReference type="EC" id="1.1.99.29" evidence="5"/>
<evidence type="ECO:0000256" key="8">
    <source>
        <dbReference type="ARBA" id="ARBA00022827"/>
    </source>
</evidence>
<dbReference type="PIRSF" id="PIRSF000137">
    <property type="entry name" value="Alcohol_oxidase"/>
    <property type="match status" value="1"/>
</dbReference>
<dbReference type="Gene3D" id="3.50.50.60">
    <property type="entry name" value="FAD/NAD(P)-binding domain"/>
    <property type="match status" value="2"/>
</dbReference>
<keyword evidence="8 16" id="KW-0274">FAD</keyword>
<keyword evidence="21" id="KW-1185">Reference proteome</keyword>
<dbReference type="InterPro" id="IPR007867">
    <property type="entry name" value="GMC_OxRtase_C"/>
</dbReference>
<dbReference type="STRING" id="230819.A0A5C3KUW8"/>
<evidence type="ECO:0000256" key="7">
    <source>
        <dbReference type="ARBA" id="ARBA00022630"/>
    </source>
</evidence>
<feature type="domain" description="Glucose-methanol-choline oxidoreductase C-terminal" evidence="19">
    <location>
        <begin position="456"/>
        <end position="564"/>
    </location>
</feature>
<evidence type="ECO:0000256" key="5">
    <source>
        <dbReference type="ARBA" id="ARBA00013177"/>
    </source>
</evidence>
<dbReference type="GO" id="GO:0005576">
    <property type="term" value="C:extracellular region"/>
    <property type="evidence" value="ECO:0007669"/>
    <property type="project" value="UniProtKB-SubCell"/>
</dbReference>
<comment type="catalytic activity">
    <reaction evidence="12">
        <text>pyranose + acceptor = pyranos-3-ulose + reduced acceptor.</text>
        <dbReference type="EC" id="1.1.99.29"/>
    </reaction>
</comment>
<evidence type="ECO:0000256" key="15">
    <source>
        <dbReference type="PIRSR" id="PIRSR000137-1"/>
    </source>
</evidence>
<sequence>MALKTAVLAAFLSVLNLCLPISAVIQESLLALPRVSYEFIIVGGGTAGCVLANRLSENPKWNVLVLEAGPSHENILNSQVPPYVFRLQNTSYDWNYTSTPQAALGGRPVALPRGHPLGGSSSINGMFYTRGSSSDYDRWATVTGDPGWSWRWTKPADNHDTMGQYDPRAHSKTGITSVSLPGFPDAIDTKVAEASEQLGGEFAWNTDTNNGDSLGIGWLQLTIGNGERSSSATSYLAPKYLNRKNLHVLVNSRVTKLVQTSPGNKPSGLESIRQVLPVQPKPACSFHAVRTVIARKEVILSAVALGTPQILMLSGIGDPTELRGLGIEPKINLPSVGKNLTDQPQVALTWALGINGHLRSVSDSSLLSPRRAADPTLPDKWLEEWKTNRTGPLTFNNVNSIAWTRLPDDSPIYERFSDPSSGRNTPQLEIGIVGTGYYPTPGRLILTSAVVATPHSQFDIYGVREAIRTSRRFFAGPTWEEYNITLQPPFDTDVDSELDAVIKATVFSASHPVGSASMSPKNAPWGVVDPDLKVKKTTGLRIVDASIMPFITCAHTQAPVYAIAERAADLIKESWK</sequence>
<comment type="catalytic activity">
    <reaction evidence="14">
        <text>a pyranoside + acceptor = a pyranosid-3,4-diulose + reduced acceptor.</text>
        <dbReference type="EC" id="1.1.99.29"/>
    </reaction>
</comment>
<proteinExistence type="inferred from homology"/>
<comment type="function">
    <text evidence="9">Catalyzes the single-oxidation or sequential double oxidation reaction of carbohydrates primarily at carbon-2 and/or carbon-3 with the concomitant reduction of the flavin. The enzyme exhibits a broad sugar substrate specificity, oxidizing different aldopyranoses to the corresponding C-1, C-2, C-3 or C-1,2, C-2,3 and C-3,4 (di)dehydro sugars with substrate-specific regioselectivity. Accepts only a narrow range of electron acceptors such as substituted benzoquinones and complexed metal ions and reacts extremely slowly with O(2) as acceptor. May play a role in the natural recycling of plant matter by oxidizing all major monosaccharides in lignocellulose and by reducing quinone compounds or reactive radical species generated during lignin depolymerization.</text>
</comment>
<evidence type="ECO:0000256" key="10">
    <source>
        <dbReference type="ARBA" id="ARBA00033986"/>
    </source>
</evidence>
<comment type="catalytic activity">
    <reaction evidence="11">
        <text>pyranose + acceptor = pyranos-2,3-diulose + reduced acceptor.</text>
        <dbReference type="EC" id="1.1.99.29"/>
    </reaction>
</comment>
<evidence type="ECO:0000259" key="19">
    <source>
        <dbReference type="Pfam" id="PF05199"/>
    </source>
</evidence>
<evidence type="ECO:0000256" key="2">
    <source>
        <dbReference type="ARBA" id="ARBA00004613"/>
    </source>
</evidence>
<evidence type="ECO:0000313" key="21">
    <source>
        <dbReference type="Proteomes" id="UP000307440"/>
    </source>
</evidence>
<dbReference type="PANTHER" id="PTHR11552">
    <property type="entry name" value="GLUCOSE-METHANOL-CHOLINE GMC OXIDOREDUCTASE"/>
    <property type="match status" value="1"/>
</dbReference>
<dbReference type="Pfam" id="PF05199">
    <property type="entry name" value="GMC_oxred_C"/>
    <property type="match status" value="1"/>
</dbReference>
<evidence type="ECO:0000256" key="9">
    <source>
        <dbReference type="ARBA" id="ARBA00024699"/>
    </source>
</evidence>
<dbReference type="Proteomes" id="UP000307440">
    <property type="component" value="Unassembled WGS sequence"/>
</dbReference>
<evidence type="ECO:0000256" key="1">
    <source>
        <dbReference type="ARBA" id="ARBA00001974"/>
    </source>
</evidence>
<feature type="active site" description="Proton acceptor" evidence="15">
    <location>
        <position position="555"/>
    </location>
</feature>
<keyword evidence="17" id="KW-0732">Signal</keyword>
<gene>
    <name evidence="20" type="ORF">FA15DRAFT_680867</name>
</gene>
<dbReference type="InterPro" id="IPR000172">
    <property type="entry name" value="GMC_OxRdtase_N"/>
</dbReference>
<comment type="subcellular location">
    <subcellularLocation>
        <location evidence="2">Secreted</location>
    </subcellularLocation>
</comment>
<keyword evidence="6" id="KW-0964">Secreted</keyword>
<evidence type="ECO:0000259" key="18">
    <source>
        <dbReference type="Pfam" id="PF00732"/>
    </source>
</evidence>
<evidence type="ECO:0000256" key="4">
    <source>
        <dbReference type="ARBA" id="ARBA00011245"/>
    </source>
</evidence>
<accession>A0A5C3KUW8</accession>
<evidence type="ECO:0000313" key="20">
    <source>
        <dbReference type="EMBL" id="TFK24117.1"/>
    </source>
</evidence>